<evidence type="ECO:0000313" key="2">
    <source>
        <dbReference type="EMBL" id="GFY91118.1"/>
    </source>
</evidence>
<evidence type="ECO:0000256" key="1">
    <source>
        <dbReference type="SAM" id="MobiDB-lite"/>
    </source>
</evidence>
<reference evidence="2 3" key="1">
    <citation type="submission" date="2019-07" db="EMBL/GenBank/DDBJ databases">
        <title>De Novo Assembly of kiwifruit Actinidia rufa.</title>
        <authorList>
            <person name="Sugita-Konishi S."/>
            <person name="Sato K."/>
            <person name="Mori E."/>
            <person name="Abe Y."/>
            <person name="Kisaki G."/>
            <person name="Hamano K."/>
            <person name="Suezawa K."/>
            <person name="Otani M."/>
            <person name="Fukuda T."/>
            <person name="Manabe T."/>
            <person name="Gomi K."/>
            <person name="Tabuchi M."/>
            <person name="Akimitsu K."/>
            <person name="Kataoka I."/>
        </authorList>
    </citation>
    <scope>NUCLEOTIDE SEQUENCE [LARGE SCALE GENOMIC DNA]</scope>
    <source>
        <strain evidence="3">cv. Fuchu</strain>
    </source>
</reference>
<name>A0A7J0EXH6_9ERIC</name>
<comment type="caution">
    <text evidence="2">The sequence shown here is derived from an EMBL/GenBank/DDBJ whole genome shotgun (WGS) entry which is preliminary data.</text>
</comment>
<dbReference type="EMBL" id="BJWL01000007">
    <property type="protein sequence ID" value="GFY91118.1"/>
    <property type="molecule type" value="Genomic_DNA"/>
</dbReference>
<dbReference type="Proteomes" id="UP000585474">
    <property type="component" value="Unassembled WGS sequence"/>
</dbReference>
<feature type="region of interest" description="Disordered" evidence="1">
    <location>
        <begin position="98"/>
        <end position="120"/>
    </location>
</feature>
<organism evidence="2 3">
    <name type="scientific">Actinidia rufa</name>
    <dbReference type="NCBI Taxonomy" id="165716"/>
    <lineage>
        <taxon>Eukaryota</taxon>
        <taxon>Viridiplantae</taxon>
        <taxon>Streptophyta</taxon>
        <taxon>Embryophyta</taxon>
        <taxon>Tracheophyta</taxon>
        <taxon>Spermatophyta</taxon>
        <taxon>Magnoliopsida</taxon>
        <taxon>eudicotyledons</taxon>
        <taxon>Gunneridae</taxon>
        <taxon>Pentapetalae</taxon>
        <taxon>asterids</taxon>
        <taxon>Ericales</taxon>
        <taxon>Actinidiaceae</taxon>
        <taxon>Actinidia</taxon>
    </lineage>
</organism>
<evidence type="ECO:0000313" key="3">
    <source>
        <dbReference type="Proteomes" id="UP000585474"/>
    </source>
</evidence>
<dbReference type="AlphaFoldDB" id="A0A7J0EXH6"/>
<accession>A0A7J0EXH6</accession>
<proteinExistence type="predicted"/>
<protein>
    <submittedName>
        <fullName evidence="2">Uncharacterized protein</fullName>
    </submittedName>
</protein>
<sequence>MEMGGSDLLTVSHELLLEDDTWDRERTIAMGVTRANLLWAIGTGKSIDLPHMMYMAQFSTYGSFDPRGSVPFIGFLMELFKRHDVPFPIDLTRTEPKKPIGRYSLTRSEGQRKKKRLEASASEQPSVGILELQEAIANLRVEFDTRMTSLEEQSGCHTTMLQKIKGMLIRMQSKNDDDDDKEFRV</sequence>
<keyword evidence="3" id="KW-1185">Reference proteome</keyword>
<gene>
    <name evidence="2" type="ORF">Acr_07g0013140</name>
</gene>